<comment type="caution">
    <text evidence="1">The sequence shown here is derived from an EMBL/GenBank/DDBJ whole genome shotgun (WGS) entry which is preliminary data.</text>
</comment>
<organism evidence="1 2">
    <name type="scientific">Blattamonas nauphoetae</name>
    <dbReference type="NCBI Taxonomy" id="2049346"/>
    <lineage>
        <taxon>Eukaryota</taxon>
        <taxon>Metamonada</taxon>
        <taxon>Preaxostyla</taxon>
        <taxon>Oxymonadida</taxon>
        <taxon>Blattamonas</taxon>
    </lineage>
</organism>
<reference evidence="1 2" key="1">
    <citation type="journal article" date="2022" name="bioRxiv">
        <title>Genomics of Preaxostyla Flagellates Illuminates Evolutionary Transitions and the Path Towards Mitochondrial Loss.</title>
        <authorList>
            <person name="Novak L.V.F."/>
            <person name="Treitli S.C."/>
            <person name="Pyrih J."/>
            <person name="Halakuc P."/>
            <person name="Pipaliya S.V."/>
            <person name="Vacek V."/>
            <person name="Brzon O."/>
            <person name="Soukal P."/>
            <person name="Eme L."/>
            <person name="Dacks J.B."/>
            <person name="Karnkowska A."/>
            <person name="Elias M."/>
            <person name="Hampl V."/>
        </authorList>
    </citation>
    <scope>NUCLEOTIDE SEQUENCE [LARGE SCALE GENOMIC DNA]</scope>
    <source>
        <strain evidence="1">NAU3</strain>
        <tissue evidence="1">Gut</tissue>
    </source>
</reference>
<protein>
    <submittedName>
        <fullName evidence="1">Uncharacterized protein</fullName>
    </submittedName>
</protein>
<name>A0ABQ9X9M2_9EUKA</name>
<proteinExistence type="predicted"/>
<evidence type="ECO:0000313" key="2">
    <source>
        <dbReference type="Proteomes" id="UP001281761"/>
    </source>
</evidence>
<dbReference type="EMBL" id="JARBJD010000188">
    <property type="protein sequence ID" value="KAK2947942.1"/>
    <property type="molecule type" value="Genomic_DNA"/>
</dbReference>
<dbReference type="Proteomes" id="UP001281761">
    <property type="component" value="Unassembled WGS sequence"/>
</dbReference>
<evidence type="ECO:0000313" key="1">
    <source>
        <dbReference type="EMBL" id="KAK2947942.1"/>
    </source>
</evidence>
<accession>A0ABQ9X9M2</accession>
<keyword evidence="2" id="KW-1185">Reference proteome</keyword>
<sequence>MSVIPTNASQLEYAIASGEGAVVPEAVGVLADGWAGGAGVCDARGVHVAVLCSPAFEGEEIAISEDWVGREGQRKGESPQRSEFRTTHLNVEAETPSLPTFAVTLGKLDPEFESET</sequence>
<gene>
    <name evidence="1" type="ORF">BLNAU_17169</name>
</gene>